<feature type="transmembrane region" description="Helical" evidence="1">
    <location>
        <begin position="44"/>
        <end position="68"/>
    </location>
</feature>
<sequence length="152" mass="17074">MIDSDLIGFLYNSPFSHYVVMQALVALLFAFLLSGAIRPRFSPILGLVIAILIPLALGLLMAIDVWFSEPLLKLAGALNWTAFDNDDVFYFSVMLQLAAGLIFLKPWNNRASFITGTLYSSIMYFLIMAYLFALIEIINKSRLINGVEITWL</sequence>
<dbReference type="AlphaFoldDB" id="A0A3A6PWV6"/>
<evidence type="ECO:0000256" key="1">
    <source>
        <dbReference type="SAM" id="Phobius"/>
    </source>
</evidence>
<keyword evidence="1" id="KW-1133">Transmembrane helix</keyword>
<keyword evidence="3" id="KW-1185">Reference proteome</keyword>
<protein>
    <submittedName>
        <fullName evidence="2">Uncharacterized protein</fullName>
    </submittedName>
</protein>
<dbReference type="Proteomes" id="UP000267798">
    <property type="component" value="Unassembled WGS sequence"/>
</dbReference>
<dbReference type="EMBL" id="QXQB01000001">
    <property type="protein sequence ID" value="RJX41321.1"/>
    <property type="molecule type" value="Genomic_DNA"/>
</dbReference>
<reference evidence="2 3" key="1">
    <citation type="submission" date="2018-09" db="EMBL/GenBank/DDBJ databases">
        <title>Paenibacillus aracenensis nov. sp. isolated from a cave in southern Spain.</title>
        <authorList>
            <person name="Jurado V."/>
            <person name="Gutierrez-Patricio S."/>
            <person name="Gonzalez-Pimentel J.L."/>
            <person name="Miller A.Z."/>
            <person name="Laiz L."/>
            <person name="Saiz-Jimenez C."/>
        </authorList>
    </citation>
    <scope>NUCLEOTIDE SEQUENCE [LARGE SCALE GENOMIC DNA]</scope>
    <source>
        <strain evidence="2 3">JCM 19203</strain>
    </source>
</reference>
<comment type="caution">
    <text evidence="2">The sequence shown here is derived from an EMBL/GenBank/DDBJ whole genome shotgun (WGS) entry which is preliminary data.</text>
</comment>
<feature type="transmembrane region" description="Helical" evidence="1">
    <location>
        <begin position="15"/>
        <end position="37"/>
    </location>
</feature>
<gene>
    <name evidence="2" type="ORF">D3P09_04885</name>
</gene>
<dbReference type="RefSeq" id="WP_120107681.1">
    <property type="nucleotide sequence ID" value="NZ_QXQB01000001.1"/>
</dbReference>
<proteinExistence type="predicted"/>
<keyword evidence="1" id="KW-0812">Transmembrane</keyword>
<feature type="transmembrane region" description="Helical" evidence="1">
    <location>
        <begin position="116"/>
        <end position="135"/>
    </location>
</feature>
<name>A0A3A6PWV6_9BACL</name>
<keyword evidence="1" id="KW-0472">Membrane</keyword>
<evidence type="ECO:0000313" key="3">
    <source>
        <dbReference type="Proteomes" id="UP000267798"/>
    </source>
</evidence>
<organism evidence="2 3">
    <name type="scientific">Paenibacillus pinisoli</name>
    <dbReference type="NCBI Taxonomy" id="1276110"/>
    <lineage>
        <taxon>Bacteria</taxon>
        <taxon>Bacillati</taxon>
        <taxon>Bacillota</taxon>
        <taxon>Bacilli</taxon>
        <taxon>Bacillales</taxon>
        <taxon>Paenibacillaceae</taxon>
        <taxon>Paenibacillus</taxon>
    </lineage>
</organism>
<accession>A0A3A6PWV6</accession>
<evidence type="ECO:0000313" key="2">
    <source>
        <dbReference type="EMBL" id="RJX41321.1"/>
    </source>
</evidence>